<dbReference type="InterPro" id="IPR007451">
    <property type="entry name" value="HflD"/>
</dbReference>
<dbReference type="AlphaFoldDB" id="A0A5Q0BDC1"/>
<dbReference type="Gene3D" id="1.10.3890.10">
    <property type="entry name" value="HflD-like"/>
    <property type="match status" value="1"/>
</dbReference>
<sequence>MRHAHGREWLQIILHPEKIMSKSLSDQTISLAGLLQAASLAHKLAQHGTADESELETTLASVLKINADTVEEVYGGSGNLAGAFRLLTSQLDRAPSVSPELARYVATLHVLSGKLMDNPAMSSQVRTGIDQATALTAHYGVLHESVIEKLATLYQETISRLSPKIMVRGEPAFLTANASRIRAVLLAGIRSAVLWRQCGGSEWKLLFQRKKIREEALRLARR</sequence>
<dbReference type="Pfam" id="PF04356">
    <property type="entry name" value="DUF489"/>
    <property type="match status" value="1"/>
</dbReference>
<dbReference type="PANTHER" id="PTHR38100">
    <property type="entry name" value="HIGH FREQUENCY LYSOGENIZATION PROTEIN HFLD"/>
    <property type="match status" value="1"/>
</dbReference>
<protein>
    <recommendedName>
        <fullName evidence="4">High frequency lysogenization protein HflD homolog</fullName>
    </recommendedName>
</protein>
<reference evidence="5 6" key="1">
    <citation type="submission" date="2019-09" db="EMBL/GenBank/DDBJ databases">
        <title>Ecophysiology of the spiral-shaped methanotroph Methylospira mobilis as revealed by the complete genome sequence.</title>
        <authorList>
            <person name="Oshkin I.Y."/>
            <person name="Dedysh S.N."/>
            <person name="Miroshnikov K."/>
            <person name="Danilova O.V."/>
            <person name="Hakobyan A."/>
            <person name="Liesack W."/>
        </authorList>
    </citation>
    <scope>NUCLEOTIDE SEQUENCE [LARGE SCALE GENOMIC DNA]</scope>
    <source>
        <strain evidence="5 6">Shm1</strain>
    </source>
</reference>
<keyword evidence="6" id="KW-1185">Reference proteome</keyword>
<evidence type="ECO:0000256" key="4">
    <source>
        <dbReference type="HAMAP-Rule" id="MF_00695"/>
    </source>
</evidence>
<comment type="subcellular location">
    <subcellularLocation>
        <location evidence="4">Cytoplasm</location>
    </subcellularLocation>
    <subcellularLocation>
        <location evidence="4">Cell membrane</location>
        <topology evidence="4">Peripheral membrane protein</topology>
        <orientation evidence="4">Cytoplasmic side</orientation>
    </subcellularLocation>
</comment>
<dbReference type="SUPFAM" id="SSF101322">
    <property type="entry name" value="YcfC-like"/>
    <property type="match status" value="1"/>
</dbReference>
<dbReference type="OrthoDB" id="9788031at2"/>
<dbReference type="KEGG" id="mmob:F6R98_03455"/>
<evidence type="ECO:0000313" key="5">
    <source>
        <dbReference type="EMBL" id="QFY41800.1"/>
    </source>
</evidence>
<gene>
    <name evidence="4 5" type="primary">hflD</name>
    <name evidence="5" type="ORF">F6R98_03455</name>
</gene>
<keyword evidence="2 4" id="KW-0963">Cytoplasm</keyword>
<dbReference type="EMBL" id="CP044205">
    <property type="protein sequence ID" value="QFY41800.1"/>
    <property type="molecule type" value="Genomic_DNA"/>
</dbReference>
<dbReference type="HAMAP" id="MF_00695">
    <property type="entry name" value="HflD_protein"/>
    <property type="match status" value="1"/>
</dbReference>
<keyword evidence="3 4" id="KW-0472">Membrane</keyword>
<organism evidence="5 6">
    <name type="scientific">Candidatus Methylospira mobilis</name>
    <dbReference type="NCBI Taxonomy" id="1808979"/>
    <lineage>
        <taxon>Bacteria</taxon>
        <taxon>Pseudomonadati</taxon>
        <taxon>Pseudomonadota</taxon>
        <taxon>Gammaproteobacteria</taxon>
        <taxon>Methylococcales</taxon>
        <taxon>Methylococcaceae</taxon>
        <taxon>Candidatus Methylospira</taxon>
    </lineage>
</organism>
<name>A0A5Q0BDC1_9GAMM</name>
<dbReference type="PANTHER" id="PTHR38100:SF1">
    <property type="entry name" value="HIGH FREQUENCY LYSOGENIZATION PROTEIN HFLD"/>
    <property type="match status" value="1"/>
</dbReference>
<dbReference type="FunCoup" id="A0A5Q0BDC1">
    <property type="interactions" value="75"/>
</dbReference>
<dbReference type="InParanoid" id="A0A5Q0BDC1"/>
<keyword evidence="1 4" id="KW-1003">Cell membrane</keyword>
<dbReference type="NCBIfam" id="NF001246">
    <property type="entry name" value="PRK00218.1-2"/>
    <property type="match status" value="1"/>
</dbReference>
<dbReference type="GO" id="GO:0005886">
    <property type="term" value="C:plasma membrane"/>
    <property type="evidence" value="ECO:0007669"/>
    <property type="project" value="UniProtKB-SubCell"/>
</dbReference>
<dbReference type="Proteomes" id="UP000325755">
    <property type="component" value="Chromosome"/>
</dbReference>
<evidence type="ECO:0000256" key="2">
    <source>
        <dbReference type="ARBA" id="ARBA00022490"/>
    </source>
</evidence>
<accession>A0A5Q0BDC1</accession>
<evidence type="ECO:0000256" key="3">
    <source>
        <dbReference type="ARBA" id="ARBA00023136"/>
    </source>
</evidence>
<evidence type="ECO:0000256" key="1">
    <source>
        <dbReference type="ARBA" id="ARBA00022475"/>
    </source>
</evidence>
<evidence type="ECO:0000313" key="6">
    <source>
        <dbReference type="Proteomes" id="UP000325755"/>
    </source>
</evidence>
<dbReference type="InterPro" id="IPR035932">
    <property type="entry name" value="HflD-like_sf"/>
</dbReference>
<comment type="similarity">
    <text evidence="4">Belongs to the HflD family.</text>
</comment>
<proteinExistence type="inferred from homology"/>
<dbReference type="GO" id="GO:0005737">
    <property type="term" value="C:cytoplasm"/>
    <property type="evidence" value="ECO:0007669"/>
    <property type="project" value="UniProtKB-SubCell"/>
</dbReference>